<comment type="subcellular location">
    <subcellularLocation>
        <location evidence="1">Nucleus</location>
    </subcellularLocation>
</comment>
<keyword evidence="5 11" id="KW-0863">Zinc-finger</keyword>
<proteinExistence type="inferred from homology"/>
<dbReference type="InterPro" id="IPR013087">
    <property type="entry name" value="Znf_C2H2_type"/>
</dbReference>
<keyword evidence="6" id="KW-0862">Zinc</keyword>
<name>A0AAV4Y522_CAEEX</name>
<reference evidence="13 14" key="1">
    <citation type="submission" date="2021-06" db="EMBL/GenBank/DDBJ databases">
        <title>Caerostris extrusa draft genome.</title>
        <authorList>
            <person name="Kono N."/>
            <person name="Arakawa K."/>
        </authorList>
    </citation>
    <scope>NUCLEOTIDE SEQUENCE [LARGE SCALE GENOMIC DNA]</scope>
</reference>
<dbReference type="FunFam" id="3.30.160.60:FF:001370">
    <property type="entry name" value="Zinc finger protein"/>
    <property type="match status" value="1"/>
</dbReference>
<dbReference type="AlphaFoldDB" id="A0AAV4Y522"/>
<evidence type="ECO:0000259" key="12">
    <source>
        <dbReference type="PROSITE" id="PS50157"/>
    </source>
</evidence>
<dbReference type="FunFam" id="3.30.160.60:FF:001485">
    <property type="entry name" value="Krueppel-related zinc finger protein"/>
    <property type="match status" value="1"/>
</dbReference>
<evidence type="ECO:0000256" key="8">
    <source>
        <dbReference type="ARBA" id="ARBA00023125"/>
    </source>
</evidence>
<evidence type="ECO:0000256" key="3">
    <source>
        <dbReference type="ARBA" id="ARBA00022723"/>
    </source>
</evidence>
<keyword evidence="7" id="KW-0805">Transcription regulation</keyword>
<keyword evidence="3" id="KW-0479">Metal-binding</keyword>
<keyword evidence="10" id="KW-0539">Nucleus</keyword>
<evidence type="ECO:0000256" key="9">
    <source>
        <dbReference type="ARBA" id="ARBA00023163"/>
    </source>
</evidence>
<gene>
    <name evidence="13" type="ORF">CEXT_484521</name>
</gene>
<evidence type="ECO:0000256" key="5">
    <source>
        <dbReference type="ARBA" id="ARBA00022771"/>
    </source>
</evidence>
<evidence type="ECO:0000256" key="10">
    <source>
        <dbReference type="ARBA" id="ARBA00023242"/>
    </source>
</evidence>
<dbReference type="PANTHER" id="PTHR23235">
    <property type="entry name" value="KRUEPPEL-LIKE TRANSCRIPTION FACTOR"/>
    <property type="match status" value="1"/>
</dbReference>
<dbReference type="GO" id="GO:0008270">
    <property type="term" value="F:zinc ion binding"/>
    <property type="evidence" value="ECO:0007669"/>
    <property type="project" value="UniProtKB-KW"/>
</dbReference>
<sequence>MVRYFTDAGINSIKTAKRYQCFSCGYSTSRSDDLKKHIRIHTGERPFRCTFCTKTCNEKGALNKHMRIHTGERPFKCPKCDKTFAWSSNIKKTRDDSSFRMVFAQSFLNHHFNFDISS</sequence>
<feature type="domain" description="C2H2-type" evidence="12">
    <location>
        <begin position="47"/>
        <end position="74"/>
    </location>
</feature>
<organism evidence="13 14">
    <name type="scientific">Caerostris extrusa</name>
    <name type="common">Bark spider</name>
    <name type="synonym">Caerostris bankana</name>
    <dbReference type="NCBI Taxonomy" id="172846"/>
    <lineage>
        <taxon>Eukaryota</taxon>
        <taxon>Metazoa</taxon>
        <taxon>Ecdysozoa</taxon>
        <taxon>Arthropoda</taxon>
        <taxon>Chelicerata</taxon>
        <taxon>Arachnida</taxon>
        <taxon>Araneae</taxon>
        <taxon>Araneomorphae</taxon>
        <taxon>Entelegynae</taxon>
        <taxon>Araneoidea</taxon>
        <taxon>Araneidae</taxon>
        <taxon>Caerostris</taxon>
    </lineage>
</organism>
<dbReference type="Gene3D" id="3.30.160.60">
    <property type="entry name" value="Classic Zinc Finger"/>
    <property type="match status" value="3"/>
</dbReference>
<keyword evidence="9" id="KW-0804">Transcription</keyword>
<dbReference type="Proteomes" id="UP001054945">
    <property type="component" value="Unassembled WGS sequence"/>
</dbReference>
<keyword evidence="8" id="KW-0238">DNA-binding</keyword>
<dbReference type="PROSITE" id="PS50157">
    <property type="entry name" value="ZINC_FINGER_C2H2_2"/>
    <property type="match status" value="2"/>
</dbReference>
<accession>A0AAV4Y522</accession>
<dbReference type="GO" id="GO:0005634">
    <property type="term" value="C:nucleus"/>
    <property type="evidence" value="ECO:0007669"/>
    <property type="project" value="UniProtKB-SubCell"/>
</dbReference>
<keyword evidence="4" id="KW-0677">Repeat</keyword>
<comment type="caution">
    <text evidence="13">The sequence shown here is derived from an EMBL/GenBank/DDBJ whole genome shotgun (WGS) entry which is preliminary data.</text>
</comment>
<dbReference type="InterPro" id="IPR036236">
    <property type="entry name" value="Znf_C2H2_sf"/>
</dbReference>
<evidence type="ECO:0000256" key="7">
    <source>
        <dbReference type="ARBA" id="ARBA00023015"/>
    </source>
</evidence>
<dbReference type="GO" id="GO:0000981">
    <property type="term" value="F:DNA-binding transcription factor activity, RNA polymerase II-specific"/>
    <property type="evidence" value="ECO:0007669"/>
    <property type="project" value="TreeGrafter"/>
</dbReference>
<evidence type="ECO:0000256" key="6">
    <source>
        <dbReference type="ARBA" id="ARBA00022833"/>
    </source>
</evidence>
<protein>
    <recommendedName>
        <fullName evidence="12">C2H2-type domain-containing protein</fullName>
    </recommendedName>
</protein>
<evidence type="ECO:0000256" key="1">
    <source>
        <dbReference type="ARBA" id="ARBA00004123"/>
    </source>
</evidence>
<evidence type="ECO:0000256" key="4">
    <source>
        <dbReference type="ARBA" id="ARBA00022737"/>
    </source>
</evidence>
<feature type="domain" description="C2H2-type" evidence="12">
    <location>
        <begin position="19"/>
        <end position="46"/>
    </location>
</feature>
<dbReference type="EMBL" id="BPLR01018759">
    <property type="protein sequence ID" value="GIZ02138.1"/>
    <property type="molecule type" value="Genomic_DNA"/>
</dbReference>
<dbReference type="GO" id="GO:0000978">
    <property type="term" value="F:RNA polymerase II cis-regulatory region sequence-specific DNA binding"/>
    <property type="evidence" value="ECO:0007669"/>
    <property type="project" value="TreeGrafter"/>
</dbReference>
<evidence type="ECO:0000313" key="14">
    <source>
        <dbReference type="Proteomes" id="UP001054945"/>
    </source>
</evidence>
<dbReference type="SUPFAM" id="SSF57667">
    <property type="entry name" value="beta-beta-alpha zinc fingers"/>
    <property type="match status" value="2"/>
</dbReference>
<comment type="similarity">
    <text evidence="2">Belongs to the krueppel C2H2-type zinc-finger protein family.</text>
</comment>
<dbReference type="Pfam" id="PF13465">
    <property type="entry name" value="zf-H2C2_2"/>
    <property type="match status" value="1"/>
</dbReference>
<evidence type="ECO:0000256" key="11">
    <source>
        <dbReference type="PROSITE-ProRule" id="PRU00042"/>
    </source>
</evidence>
<dbReference type="SMART" id="SM00355">
    <property type="entry name" value="ZnF_C2H2"/>
    <property type="match status" value="2"/>
</dbReference>
<keyword evidence="14" id="KW-1185">Reference proteome</keyword>
<evidence type="ECO:0000313" key="13">
    <source>
        <dbReference type="EMBL" id="GIZ02138.1"/>
    </source>
</evidence>
<dbReference type="PROSITE" id="PS00028">
    <property type="entry name" value="ZINC_FINGER_C2H2_1"/>
    <property type="match status" value="1"/>
</dbReference>
<dbReference type="PANTHER" id="PTHR23235:SF142">
    <property type="entry name" value="ZINC FINGER PROTEIN 384"/>
    <property type="match status" value="1"/>
</dbReference>
<dbReference type="FunFam" id="3.30.160.60:FF:000624">
    <property type="entry name" value="zinc finger protein 697"/>
    <property type="match status" value="1"/>
</dbReference>
<evidence type="ECO:0000256" key="2">
    <source>
        <dbReference type="ARBA" id="ARBA00006991"/>
    </source>
</evidence>
<dbReference type="Pfam" id="PF13909">
    <property type="entry name" value="zf-H2C2_5"/>
    <property type="match status" value="1"/>
</dbReference>